<protein>
    <submittedName>
        <fullName evidence="2">Putative ATP-dependent DNA helicase HFM1</fullName>
    </submittedName>
</protein>
<keyword evidence="3" id="KW-1185">Reference proteome</keyword>
<dbReference type="GO" id="GO:0051321">
    <property type="term" value="P:meiotic cell cycle"/>
    <property type="evidence" value="ECO:0007669"/>
    <property type="project" value="UniProtKB-KW"/>
</dbReference>
<accession>A0A4Y2EZT5</accession>
<name>A0A4Y2EZT5_ARAVE</name>
<comment type="caution">
    <text evidence="2">The sequence shown here is derived from an EMBL/GenBank/DDBJ whole genome shotgun (WGS) entry which is preliminary data.</text>
</comment>
<dbReference type="Gene3D" id="1.10.3380.10">
    <property type="entry name" value="Sec63 N-terminal domain-like domain"/>
    <property type="match status" value="1"/>
</dbReference>
<dbReference type="AlphaFoldDB" id="A0A4Y2EZT5"/>
<dbReference type="GO" id="GO:0043138">
    <property type="term" value="F:3'-5' DNA helicase activity"/>
    <property type="evidence" value="ECO:0007669"/>
    <property type="project" value="UniProtKB-EC"/>
</dbReference>
<dbReference type="Proteomes" id="UP000499080">
    <property type="component" value="Unassembled WGS sequence"/>
</dbReference>
<keyword evidence="2" id="KW-0547">Nucleotide-binding</keyword>
<evidence type="ECO:0000313" key="2">
    <source>
        <dbReference type="EMBL" id="GBM34760.1"/>
    </source>
</evidence>
<dbReference type="Pfam" id="PF02889">
    <property type="entry name" value="Sec63"/>
    <property type="match status" value="1"/>
</dbReference>
<dbReference type="SUPFAM" id="SSF158702">
    <property type="entry name" value="Sec63 N-terminal domain-like"/>
    <property type="match status" value="1"/>
</dbReference>
<dbReference type="SMART" id="SM00973">
    <property type="entry name" value="Sec63"/>
    <property type="match status" value="1"/>
</dbReference>
<dbReference type="InterPro" id="IPR052247">
    <property type="entry name" value="Meiotic_Crossover_Helicase"/>
</dbReference>
<dbReference type="FunFam" id="1.10.3380.10:FF:000006">
    <property type="entry name" value="probable ATP-dependent DNA helicase HFM1 isoform X1"/>
    <property type="match status" value="1"/>
</dbReference>
<dbReference type="OrthoDB" id="6429642at2759"/>
<dbReference type="PANTHER" id="PTHR47835">
    <property type="entry name" value="HFM1, ATP DEPENDENT DNA HELICASE HOMOLOG"/>
    <property type="match status" value="1"/>
</dbReference>
<proteinExistence type="predicted"/>
<keyword evidence="2" id="KW-0347">Helicase</keyword>
<reference evidence="2 3" key="1">
    <citation type="journal article" date="2019" name="Sci. Rep.">
        <title>Orb-weaving spider Araneus ventricosus genome elucidates the spidroin gene catalogue.</title>
        <authorList>
            <person name="Kono N."/>
            <person name="Nakamura H."/>
            <person name="Ohtoshi R."/>
            <person name="Moran D.A.P."/>
            <person name="Shinohara A."/>
            <person name="Yoshida Y."/>
            <person name="Fujiwara M."/>
            <person name="Mori M."/>
            <person name="Tomita M."/>
            <person name="Arakawa K."/>
        </authorList>
    </citation>
    <scope>NUCLEOTIDE SEQUENCE [LARGE SCALE GENOMIC DNA]</scope>
</reference>
<dbReference type="EMBL" id="BGPR01000768">
    <property type="protein sequence ID" value="GBM34760.1"/>
    <property type="molecule type" value="Genomic_DNA"/>
</dbReference>
<keyword evidence="2" id="KW-0067">ATP-binding</keyword>
<dbReference type="PANTHER" id="PTHR47835:SF3">
    <property type="entry name" value="HELICASE FOR MEIOSIS 1"/>
    <property type="match status" value="1"/>
</dbReference>
<organism evidence="2 3">
    <name type="scientific">Araneus ventricosus</name>
    <name type="common">Orbweaver spider</name>
    <name type="synonym">Epeira ventricosa</name>
    <dbReference type="NCBI Taxonomy" id="182803"/>
    <lineage>
        <taxon>Eukaryota</taxon>
        <taxon>Metazoa</taxon>
        <taxon>Ecdysozoa</taxon>
        <taxon>Arthropoda</taxon>
        <taxon>Chelicerata</taxon>
        <taxon>Arachnida</taxon>
        <taxon>Araneae</taxon>
        <taxon>Araneomorphae</taxon>
        <taxon>Entelegynae</taxon>
        <taxon>Araneoidea</taxon>
        <taxon>Araneidae</taxon>
        <taxon>Araneus</taxon>
    </lineage>
</organism>
<evidence type="ECO:0000313" key="3">
    <source>
        <dbReference type="Proteomes" id="UP000499080"/>
    </source>
</evidence>
<dbReference type="GO" id="GO:0016787">
    <property type="term" value="F:hydrolase activity"/>
    <property type="evidence" value="ECO:0007669"/>
    <property type="project" value="UniProtKB-KW"/>
</dbReference>
<evidence type="ECO:0000259" key="1">
    <source>
        <dbReference type="SMART" id="SM00973"/>
    </source>
</evidence>
<dbReference type="InterPro" id="IPR004179">
    <property type="entry name" value="Sec63-dom"/>
</dbReference>
<feature type="domain" description="SEC63" evidence="1">
    <location>
        <begin position="40"/>
        <end position="264"/>
    </location>
</feature>
<keyword evidence="2" id="KW-0378">Hydrolase</keyword>
<gene>
    <name evidence="2" type="primary">hfm1_0</name>
    <name evidence="2" type="ORF">AVEN_208913_1</name>
</gene>
<sequence length="265" mass="30255">MDLSKEKIERKLQDMCIKELNGLSKYKLIYMDDDSFDLRPTDTGRLMARYYLAFETMKSFSTLTGNENLPELLALVSSCKEFEDIQLRVNEKKILNDLNKSKTTSIRFPLPGKIKTRAMKINCLIQATFGCLPITEPTFNQDIAKIFRSGIRVTQCLAEYLRFDTKGFSVLYNAIVLGKCFKARLWENSKHVSRQLDKIGVTLSTVFVNAGITSFESLANTNPRELELILNRNPPFGSILVDSVKHLPQYEIEAEQVSRFLCSVI</sequence>